<protein>
    <submittedName>
        <fullName evidence="8">Membrane protein DUF6</fullName>
    </submittedName>
</protein>
<feature type="domain" description="EamA" evidence="7">
    <location>
        <begin position="25"/>
        <end position="153"/>
    </location>
</feature>
<evidence type="ECO:0000256" key="3">
    <source>
        <dbReference type="ARBA" id="ARBA00022692"/>
    </source>
</evidence>
<dbReference type="HOGENOM" id="CLU_033863_5_0_4"/>
<dbReference type="eggNOG" id="COG0697">
    <property type="taxonomic scope" value="Bacteria"/>
</dbReference>
<dbReference type="Pfam" id="PF00892">
    <property type="entry name" value="EamA"/>
    <property type="match status" value="2"/>
</dbReference>
<dbReference type="InterPro" id="IPR000620">
    <property type="entry name" value="EamA_dom"/>
</dbReference>
<feature type="transmembrane region" description="Helical" evidence="6">
    <location>
        <begin position="109"/>
        <end position="130"/>
    </location>
</feature>
<dbReference type="KEGG" id="rme:Rmet_4560"/>
<feature type="transmembrane region" description="Helical" evidence="6">
    <location>
        <begin position="82"/>
        <end position="103"/>
    </location>
</feature>
<geneLocation type="plasmid" evidence="8 9">
    <name>megaplasmid</name>
</geneLocation>
<feature type="transmembrane region" description="Helical" evidence="6">
    <location>
        <begin position="257"/>
        <end position="278"/>
    </location>
</feature>
<dbReference type="InterPro" id="IPR037185">
    <property type="entry name" value="EmrE-like"/>
</dbReference>
<dbReference type="EMBL" id="CP000353">
    <property type="protein sequence ID" value="ABF11422.1"/>
    <property type="molecule type" value="Genomic_DNA"/>
</dbReference>
<evidence type="ECO:0000256" key="2">
    <source>
        <dbReference type="ARBA" id="ARBA00022475"/>
    </source>
</evidence>
<keyword evidence="9" id="KW-1185">Reference proteome</keyword>
<proteinExistence type="predicted"/>
<keyword evidence="2" id="KW-1003">Cell membrane</keyword>
<dbReference type="Proteomes" id="UP000002429">
    <property type="component" value="Plasmid megaplasmid"/>
</dbReference>
<sequence length="312" mass="32866">MSATVPSTASSRAPATTGFRSFLPLIGAVVIWGGNWPVMKMGLAHISPLWFAACRFGSAALISFLVLGALRRLRLPSRQEWPLVIGVGLLQMGAFTALALWALQYVPPGRASVIAYATAIWVIPLSSLVLGERPSRLQWLATAFSYAGIAVIVAPALGGWELHTVMGLTMLLGASLAWSVSIIQLRANRAIRLGADMIPWECAVATVPLIALAWLRDGAPDLGAMVDIWPVIAYTGPLATALTFIVVLNVTQSLPPAATSIAMLGVPVIGLVLSTVAWHEQISLDLSIGLALIGMGVVTTALAPRLGRLAAR</sequence>
<feature type="domain" description="EamA" evidence="7">
    <location>
        <begin position="166"/>
        <end position="299"/>
    </location>
</feature>
<organism evidence="8 9">
    <name type="scientific">Cupriavidus metallidurans (strain ATCC 43123 / DSM 2839 / NBRC 102507 / CH34)</name>
    <name type="common">Ralstonia metallidurans</name>
    <dbReference type="NCBI Taxonomy" id="266264"/>
    <lineage>
        <taxon>Bacteria</taxon>
        <taxon>Pseudomonadati</taxon>
        <taxon>Pseudomonadota</taxon>
        <taxon>Betaproteobacteria</taxon>
        <taxon>Burkholderiales</taxon>
        <taxon>Burkholderiaceae</taxon>
        <taxon>Cupriavidus</taxon>
    </lineage>
</organism>
<evidence type="ECO:0000313" key="8">
    <source>
        <dbReference type="EMBL" id="ABF11422.1"/>
    </source>
</evidence>
<evidence type="ECO:0000256" key="4">
    <source>
        <dbReference type="ARBA" id="ARBA00022989"/>
    </source>
</evidence>
<keyword evidence="5 6" id="KW-0472">Membrane</keyword>
<feature type="transmembrane region" description="Helical" evidence="6">
    <location>
        <begin position="197"/>
        <end position="216"/>
    </location>
</feature>
<evidence type="ECO:0000256" key="1">
    <source>
        <dbReference type="ARBA" id="ARBA00004651"/>
    </source>
</evidence>
<evidence type="ECO:0000313" key="9">
    <source>
        <dbReference type="Proteomes" id="UP000002429"/>
    </source>
</evidence>
<feature type="transmembrane region" description="Helical" evidence="6">
    <location>
        <begin position="228"/>
        <end position="250"/>
    </location>
</feature>
<dbReference type="PANTHER" id="PTHR32322">
    <property type="entry name" value="INNER MEMBRANE TRANSPORTER"/>
    <property type="match status" value="1"/>
</dbReference>
<keyword evidence="8" id="KW-0614">Plasmid</keyword>
<feature type="transmembrane region" description="Helical" evidence="6">
    <location>
        <begin position="50"/>
        <end position="70"/>
    </location>
</feature>
<keyword evidence="4 6" id="KW-1133">Transmembrane helix</keyword>
<feature type="transmembrane region" description="Helical" evidence="6">
    <location>
        <begin position="284"/>
        <end position="303"/>
    </location>
</feature>
<reference evidence="9" key="1">
    <citation type="journal article" date="2010" name="PLoS ONE">
        <title>The complete genome sequence of Cupriavidus metallidurans strain CH34, a master survivalist in harsh and anthropogenic environments.</title>
        <authorList>
            <person name="Janssen P.J."/>
            <person name="Van Houdt R."/>
            <person name="Moors H."/>
            <person name="Monsieurs P."/>
            <person name="Morin N."/>
            <person name="Michaux A."/>
            <person name="Benotmane M.A."/>
            <person name="Leys N."/>
            <person name="Vallaeys T."/>
            <person name="Lapidus A."/>
            <person name="Monchy S."/>
            <person name="Medigue C."/>
            <person name="Taghavi S."/>
            <person name="McCorkle S."/>
            <person name="Dunn J."/>
            <person name="van der Lelie D."/>
            <person name="Mergeay M."/>
        </authorList>
    </citation>
    <scope>NUCLEOTIDE SEQUENCE [LARGE SCALE GENOMIC DNA]</scope>
    <source>
        <strain evidence="9">ATCC 43123 / DSM 2839 / NBRC 102507 / CH34</strain>
    </source>
</reference>
<name>Q1LEK4_CUPMC</name>
<dbReference type="GO" id="GO:0005886">
    <property type="term" value="C:plasma membrane"/>
    <property type="evidence" value="ECO:0007669"/>
    <property type="project" value="UniProtKB-SubCell"/>
</dbReference>
<feature type="transmembrane region" description="Helical" evidence="6">
    <location>
        <begin position="164"/>
        <end position="185"/>
    </location>
</feature>
<dbReference type="AlphaFoldDB" id="Q1LEK4"/>
<keyword evidence="3 6" id="KW-0812">Transmembrane</keyword>
<accession>Q1LEK4</accession>
<comment type="subcellular location">
    <subcellularLocation>
        <location evidence="1">Cell membrane</location>
        <topology evidence="1">Multi-pass membrane protein</topology>
    </subcellularLocation>
</comment>
<evidence type="ECO:0000256" key="5">
    <source>
        <dbReference type="ARBA" id="ARBA00023136"/>
    </source>
</evidence>
<evidence type="ECO:0000256" key="6">
    <source>
        <dbReference type="SAM" id="Phobius"/>
    </source>
</evidence>
<dbReference type="InterPro" id="IPR050638">
    <property type="entry name" value="AA-Vitamin_Transporters"/>
</dbReference>
<dbReference type="PANTHER" id="PTHR32322:SF18">
    <property type="entry name" value="S-ADENOSYLMETHIONINE_S-ADENOSYLHOMOCYSTEINE TRANSPORTER"/>
    <property type="match status" value="1"/>
</dbReference>
<dbReference type="SUPFAM" id="SSF103481">
    <property type="entry name" value="Multidrug resistance efflux transporter EmrE"/>
    <property type="match status" value="2"/>
</dbReference>
<gene>
    <name evidence="8" type="ordered locus">Rmet_4560</name>
</gene>
<feature type="transmembrane region" description="Helical" evidence="6">
    <location>
        <begin position="21"/>
        <end position="38"/>
    </location>
</feature>
<feature type="transmembrane region" description="Helical" evidence="6">
    <location>
        <begin position="137"/>
        <end position="158"/>
    </location>
</feature>
<evidence type="ECO:0000259" key="7">
    <source>
        <dbReference type="Pfam" id="PF00892"/>
    </source>
</evidence>
<dbReference type="RefSeq" id="WP_011519011.1">
    <property type="nucleotide sequence ID" value="NC_007974.2"/>
</dbReference>